<name>A0ABU0GA78_9HYPH</name>
<reference evidence="2 3" key="1">
    <citation type="submission" date="2023-07" db="EMBL/GenBank/DDBJ databases">
        <title>Genomic Encyclopedia of Type Strains, Phase IV (KMG-IV): sequencing the most valuable type-strain genomes for metagenomic binning, comparative biology and taxonomic classification.</title>
        <authorList>
            <person name="Goeker M."/>
        </authorList>
    </citation>
    <scope>NUCLEOTIDE SEQUENCE [LARGE SCALE GENOMIC DNA]</scope>
    <source>
        <strain evidence="2 3">DSM 1111</strain>
    </source>
</reference>
<dbReference type="RefSeq" id="WP_307374664.1">
    <property type="nucleotide sequence ID" value="NZ_JAUSUW010000010.1"/>
</dbReference>
<evidence type="ECO:0000313" key="3">
    <source>
        <dbReference type="Proteomes" id="UP001238496"/>
    </source>
</evidence>
<keyword evidence="3" id="KW-1185">Reference proteome</keyword>
<sequence>MPEPTTADDPKPEPLDLRLLRDVLDEHAVPLACRRRQCRRNRHCCGEAQRADRPLASGAGLPPCAAKAKPEAHVALQTQLGQLQPHVGSSTEPRQWPEDTKAAAQLRLALAMLHRIHTRPGPHPQSERAALADWQATDPDPHTTALYRLAWHHSKPEKPNAATQGTAA</sequence>
<evidence type="ECO:0000256" key="1">
    <source>
        <dbReference type="SAM" id="MobiDB-lite"/>
    </source>
</evidence>
<feature type="region of interest" description="Disordered" evidence="1">
    <location>
        <begin position="149"/>
        <end position="168"/>
    </location>
</feature>
<organism evidence="2 3">
    <name type="scientific">Peteryoungia aggregata LMG 23059</name>
    <dbReference type="NCBI Taxonomy" id="1368425"/>
    <lineage>
        <taxon>Bacteria</taxon>
        <taxon>Pseudomonadati</taxon>
        <taxon>Pseudomonadota</taxon>
        <taxon>Alphaproteobacteria</taxon>
        <taxon>Hyphomicrobiales</taxon>
        <taxon>Rhizobiaceae</taxon>
        <taxon>Peteryoungia</taxon>
    </lineage>
</organism>
<comment type="caution">
    <text evidence="2">The sequence shown here is derived from an EMBL/GenBank/DDBJ whole genome shotgun (WGS) entry which is preliminary data.</text>
</comment>
<dbReference type="Proteomes" id="UP001238496">
    <property type="component" value="Unassembled WGS sequence"/>
</dbReference>
<proteinExistence type="predicted"/>
<gene>
    <name evidence="2" type="ORF">J2045_003312</name>
</gene>
<evidence type="ECO:0000313" key="2">
    <source>
        <dbReference type="EMBL" id="MDQ0422264.1"/>
    </source>
</evidence>
<dbReference type="EMBL" id="JAUSUW010000010">
    <property type="protein sequence ID" value="MDQ0422264.1"/>
    <property type="molecule type" value="Genomic_DNA"/>
</dbReference>
<protein>
    <submittedName>
        <fullName evidence="2">Uncharacterized protein</fullName>
    </submittedName>
</protein>
<accession>A0ABU0GA78</accession>